<dbReference type="Proteomes" id="UP000202922">
    <property type="component" value="Unassembled WGS sequence"/>
</dbReference>
<reference evidence="2" key="1">
    <citation type="submission" date="2017-05" db="EMBL/GenBank/DDBJ databases">
        <authorList>
            <person name="Rodrigo-Torres L."/>
            <person name="Arahal R. D."/>
            <person name="Lucena T."/>
        </authorList>
    </citation>
    <scope>NUCLEOTIDE SEQUENCE [LARGE SCALE GENOMIC DNA]</scope>
    <source>
        <strain evidence="2">CECT 8621</strain>
    </source>
</reference>
<keyword evidence="2" id="KW-1185">Reference proteome</keyword>
<dbReference type="OrthoDB" id="7859107at2"/>
<sequence length="67" mass="7636">MLVPLGLIVAFLLMLLFAKPGTRQCRWREDRRLNKNGETYFACVACGATTYCKPGKSPQTCLRNKER</sequence>
<evidence type="ECO:0000313" key="2">
    <source>
        <dbReference type="Proteomes" id="UP000202922"/>
    </source>
</evidence>
<gene>
    <name evidence="1" type="ORF">COL8621_00312</name>
</gene>
<dbReference type="EMBL" id="FXYE01000001">
    <property type="protein sequence ID" value="SMX31168.1"/>
    <property type="molecule type" value="Genomic_DNA"/>
</dbReference>
<accession>A0A238JKH1</accession>
<evidence type="ECO:0000313" key="1">
    <source>
        <dbReference type="EMBL" id="SMX31168.1"/>
    </source>
</evidence>
<dbReference type="AlphaFoldDB" id="A0A238JKH1"/>
<proteinExistence type="predicted"/>
<name>A0A238JKH1_9RHOB</name>
<protein>
    <submittedName>
        <fullName evidence="1">Uncharacterized protein</fullName>
    </submittedName>
</protein>
<organism evidence="1 2">
    <name type="scientific">Actibacterium lipolyticum</name>
    <dbReference type="NCBI Taxonomy" id="1524263"/>
    <lineage>
        <taxon>Bacteria</taxon>
        <taxon>Pseudomonadati</taxon>
        <taxon>Pseudomonadota</taxon>
        <taxon>Alphaproteobacteria</taxon>
        <taxon>Rhodobacterales</taxon>
        <taxon>Roseobacteraceae</taxon>
        <taxon>Actibacterium</taxon>
    </lineage>
</organism>